<keyword evidence="1" id="KW-0732">Signal</keyword>
<feature type="signal peptide" evidence="1">
    <location>
        <begin position="1"/>
        <end position="29"/>
    </location>
</feature>
<dbReference type="Gene3D" id="3.90.640.20">
    <property type="entry name" value="Heat-shock cognate protein, ATPase"/>
    <property type="match status" value="1"/>
</dbReference>
<dbReference type="Pfam" id="PF07007">
    <property type="entry name" value="LprI"/>
    <property type="match status" value="1"/>
</dbReference>
<feature type="domain" description="DUF3298" evidence="3">
    <location>
        <begin position="262"/>
        <end position="332"/>
    </location>
</feature>
<evidence type="ECO:0000313" key="4">
    <source>
        <dbReference type="EMBL" id="GLQ12026.1"/>
    </source>
</evidence>
<dbReference type="InterPro" id="IPR037126">
    <property type="entry name" value="PdaC/RsiV-like_sf"/>
</dbReference>
<comment type="caution">
    <text evidence="4">The sequence shown here is derived from an EMBL/GenBank/DDBJ whole genome shotgun (WGS) entry which is preliminary data.</text>
</comment>
<sequence>MSKSIKVMSALAMLGAVMTPAAVVVPAAAASFDCSKASTPYEQAICGRPELSAADDVLAKSFATAIGGLTKEGTEAMRASQRVWLDYAQRVCTDNATPLTTGSYDDEGAACLLEKLKARSRLLEASRMIGGHRFYIVSQYRAMPDPNEADNPDSYWKVSSHEMSYPLLDHDDPLAENFNGFMKQNWSAIAGTGGDAAEDASADVMDSAVIKQVLASRITLETNSYWYGHGAAHGNGAVRYLHYFVPENRALLASDVFAGEGWEKTLLTLALAQLENEHGDWLQLPDDDTIEKIVTDPARWSFDDDYGLVIQFNQYEVAAYAYGMPTITISWDDLEAIKADNQDLVRYGN</sequence>
<gene>
    <name evidence="4" type="ORF">GCM10007913_39580</name>
</gene>
<feature type="domain" description="Lysozyme inhibitor LprI-like N-terminal" evidence="2">
    <location>
        <begin position="34"/>
        <end position="120"/>
    </location>
</feature>
<dbReference type="PANTHER" id="PTHR37549:SF1">
    <property type="entry name" value="LIPOPROTEIN LPRI"/>
    <property type="match status" value="1"/>
</dbReference>
<evidence type="ECO:0000313" key="5">
    <source>
        <dbReference type="Proteomes" id="UP001161406"/>
    </source>
</evidence>
<dbReference type="Pfam" id="PF11738">
    <property type="entry name" value="DUF3298"/>
    <property type="match status" value="1"/>
</dbReference>
<evidence type="ECO:0000256" key="1">
    <source>
        <dbReference type="SAM" id="SignalP"/>
    </source>
</evidence>
<dbReference type="RefSeq" id="WP_284393818.1">
    <property type="nucleotide sequence ID" value="NZ_BSNG01000003.1"/>
</dbReference>
<dbReference type="PANTHER" id="PTHR37549">
    <property type="entry name" value="LIPOPROTEIN LPRI"/>
    <property type="match status" value="1"/>
</dbReference>
<organism evidence="4 5">
    <name type="scientific">Devosia yakushimensis</name>
    <dbReference type="NCBI Taxonomy" id="470028"/>
    <lineage>
        <taxon>Bacteria</taxon>
        <taxon>Pseudomonadati</taxon>
        <taxon>Pseudomonadota</taxon>
        <taxon>Alphaproteobacteria</taxon>
        <taxon>Hyphomicrobiales</taxon>
        <taxon>Devosiaceae</taxon>
        <taxon>Devosia</taxon>
    </lineage>
</organism>
<reference evidence="4" key="2">
    <citation type="submission" date="2023-01" db="EMBL/GenBank/DDBJ databases">
        <title>Draft genome sequence of Devosia yakushimensis strain NBRC 103855.</title>
        <authorList>
            <person name="Sun Q."/>
            <person name="Mori K."/>
        </authorList>
    </citation>
    <scope>NUCLEOTIDE SEQUENCE</scope>
    <source>
        <strain evidence="4">NBRC 103855</strain>
    </source>
</reference>
<feature type="chain" id="PRO_5045045926" description="DUF3298 domain-containing protein" evidence="1">
    <location>
        <begin position="30"/>
        <end position="349"/>
    </location>
</feature>
<evidence type="ECO:0000259" key="3">
    <source>
        <dbReference type="Pfam" id="PF11738"/>
    </source>
</evidence>
<proteinExistence type="predicted"/>
<dbReference type="Gene3D" id="1.20.1270.180">
    <property type="match status" value="1"/>
</dbReference>
<evidence type="ECO:0008006" key="6">
    <source>
        <dbReference type="Google" id="ProtNLM"/>
    </source>
</evidence>
<reference evidence="4" key="1">
    <citation type="journal article" date="2014" name="Int. J. Syst. Evol. Microbiol.">
        <title>Complete genome of a new Firmicutes species belonging to the dominant human colonic microbiota ('Ruminococcus bicirculans') reveals two chromosomes and a selective capacity to utilize plant glucans.</title>
        <authorList>
            <consortium name="NISC Comparative Sequencing Program"/>
            <person name="Wegmann U."/>
            <person name="Louis P."/>
            <person name="Goesmann A."/>
            <person name="Henrissat B."/>
            <person name="Duncan S.H."/>
            <person name="Flint H.J."/>
        </authorList>
    </citation>
    <scope>NUCLEOTIDE SEQUENCE</scope>
    <source>
        <strain evidence="4">NBRC 103855</strain>
    </source>
</reference>
<name>A0ABQ5UMR5_9HYPH</name>
<keyword evidence="5" id="KW-1185">Reference proteome</keyword>
<dbReference type="Proteomes" id="UP001161406">
    <property type="component" value="Unassembled WGS sequence"/>
</dbReference>
<evidence type="ECO:0000259" key="2">
    <source>
        <dbReference type="Pfam" id="PF07007"/>
    </source>
</evidence>
<dbReference type="InterPro" id="IPR052755">
    <property type="entry name" value="Lysozyme_Inhibitor_LprI"/>
</dbReference>
<protein>
    <recommendedName>
        <fullName evidence="6">DUF3298 domain-containing protein</fullName>
    </recommendedName>
</protein>
<accession>A0ABQ5UMR5</accession>
<dbReference type="EMBL" id="BSNG01000003">
    <property type="protein sequence ID" value="GLQ12026.1"/>
    <property type="molecule type" value="Genomic_DNA"/>
</dbReference>
<dbReference type="InterPro" id="IPR009739">
    <property type="entry name" value="LprI-like_N"/>
</dbReference>
<dbReference type="InterPro" id="IPR021729">
    <property type="entry name" value="DUF3298"/>
</dbReference>